<evidence type="ECO:0000313" key="2">
    <source>
        <dbReference type="EMBL" id="CAK0841997.1"/>
    </source>
</evidence>
<protein>
    <submittedName>
        <fullName evidence="2">Uncharacterized protein</fullName>
    </submittedName>
</protein>
<dbReference type="Proteomes" id="UP001189429">
    <property type="component" value="Unassembled WGS sequence"/>
</dbReference>
<proteinExistence type="predicted"/>
<keyword evidence="3" id="KW-1185">Reference proteome</keyword>
<feature type="region of interest" description="Disordered" evidence="1">
    <location>
        <begin position="532"/>
        <end position="554"/>
    </location>
</feature>
<comment type="caution">
    <text evidence="2">The sequence shown here is derived from an EMBL/GenBank/DDBJ whole genome shotgun (WGS) entry which is preliminary data.</text>
</comment>
<evidence type="ECO:0000256" key="1">
    <source>
        <dbReference type="SAM" id="MobiDB-lite"/>
    </source>
</evidence>
<dbReference type="EMBL" id="CAUYUJ010014499">
    <property type="protein sequence ID" value="CAK0841997.1"/>
    <property type="molecule type" value="Genomic_DNA"/>
</dbReference>
<name>A0ABN9TBH5_9DINO</name>
<organism evidence="2 3">
    <name type="scientific">Prorocentrum cordatum</name>
    <dbReference type="NCBI Taxonomy" id="2364126"/>
    <lineage>
        <taxon>Eukaryota</taxon>
        <taxon>Sar</taxon>
        <taxon>Alveolata</taxon>
        <taxon>Dinophyceae</taxon>
        <taxon>Prorocentrales</taxon>
        <taxon>Prorocentraceae</taxon>
        <taxon>Prorocentrum</taxon>
    </lineage>
</organism>
<reference evidence="2" key="1">
    <citation type="submission" date="2023-10" db="EMBL/GenBank/DDBJ databases">
        <authorList>
            <person name="Chen Y."/>
            <person name="Shah S."/>
            <person name="Dougan E. K."/>
            <person name="Thang M."/>
            <person name="Chan C."/>
        </authorList>
    </citation>
    <scope>NUCLEOTIDE SEQUENCE [LARGE SCALE GENOMIC DNA]</scope>
</reference>
<evidence type="ECO:0000313" key="3">
    <source>
        <dbReference type="Proteomes" id="UP001189429"/>
    </source>
</evidence>
<gene>
    <name evidence="2" type="ORF">PCOR1329_LOCUS37045</name>
</gene>
<accession>A0ABN9TBH5</accession>
<sequence>MAMCEDVKERVEGYFLRALSAPLVTPTTPARITADILDEFTKEVTPQDNALAHYIDVVVNHADAAPANLDELYTKASENNDCSGLPAPRGFKSPPPPETQLQLAILDGQGGAKTIHKHIVLKSPERKELAYGAPRRLVFAHPKIGAKVWQYVFEDFGGKQFRQFFLSPEAKAKATQNAFYEKSDDEINAGFEYIINEAPKSTVGLQQARWQTIATRAGVPLRGWPIGLVEKSLRSLVAEGALAKKEFGNVVTLCDEHFDLRVLNAMADPISSNHSLVLIGGPNVGKTPLGRAFLMAMCRRNARANGLDPARCPIRATPEIDFLRGEPGDILMGGFVDDGRSNLLPPKMAKALLDVGQYESMCWARWGATKWKKGEPRCMADQTYDPNAEKLDRWPSVTFKEFFELVRPAFHEKATRACMLAFFKRAALLVNTQEYLYWRPPGTEEKDVQRIHFKGETFLTDEGKRLCQQQKDGDMTPPDNFDQLMEKERLLVDSAVEKNRKKSSDAAVGALPAPAIAQLDVQLSQMLGADGVEVPLPSAGEEEDAANFIGPQED</sequence>